<evidence type="ECO:0000256" key="1">
    <source>
        <dbReference type="SAM" id="MobiDB-lite"/>
    </source>
</evidence>
<feature type="region of interest" description="Disordered" evidence="1">
    <location>
        <begin position="101"/>
        <end position="125"/>
    </location>
</feature>
<sequence>MRSALGALLTATALLVGSSTALAAPPAGPADEAATQVKTTAATVARAKEIAADLKTASDAAAAAAAADPSNVDKQAAAAAAAAKYATAQADADAEQKSLDGVNGGIAAEPTNPTLPADFSNPAEGQVKSDNIEWLSNSRGLPNQSQNPNNKNGNYAGATFMKYENLGYDFLLGDGTGGLSIWSLKNPEKPQFVGGVDSYKLRQPADAHGAADPDLVPGSTTRGFYEGENPTVDSRRKLAFLARDPRAYGSAHPNGRTGLYIIDVSNPWKPEVVTYHWVPAGHTATCINDCRYIWSVGPANNGSKVNGQPQDVAGVLHPEWSGVPAFVTDVRDVKHPYTYAKPVDMGRNNNKTAYTHSVDVDQNGLAWTSGFGGIRGYYTNGKHKDPTTGVERQATATDPVPYAGGGVPTLETPEQYAQVSVEHNSYHRTQAASDTSPATITTAAGRTINKTDLQYVTQENTVGCDSTSGGGAGRFVTTSLAGSYDGKAWDPSLDAADPNKRYFIEKLDDYTPRGLPGATGGTGGCSAHWFTVQGDLVAIGFYAQGTRILDVSDPTDIKQAGYFRVPANQATGQLASNTSAVYWHNGYVYVADYTRGIDVLRWKDPIKGEVQPKVCWNSCDDSQTPAKVKTSVDTTVGNGPGGSVPATLSLTLGAPATFPAFVPGVGATYTAKADATVISTAGDATLTVADPSTTANGHLVNGAFSLPQPLQGLGVVKTYTGPVSNDKPNITFTQAIGANDALRTGTYSKTLTFTLSTTNP</sequence>
<protein>
    <submittedName>
        <fullName evidence="3">LVIVD repeat-containing protein</fullName>
    </submittedName>
</protein>
<evidence type="ECO:0000313" key="3">
    <source>
        <dbReference type="EMBL" id="RKQ93744.1"/>
    </source>
</evidence>
<keyword evidence="4" id="KW-1185">Reference proteome</keyword>
<dbReference type="EMBL" id="RBIL01000001">
    <property type="protein sequence ID" value="RKQ93744.1"/>
    <property type="molecule type" value="Genomic_DNA"/>
</dbReference>
<organism evidence="3 4">
    <name type="scientific">Solirubrobacter pauli</name>
    <dbReference type="NCBI Taxonomy" id="166793"/>
    <lineage>
        <taxon>Bacteria</taxon>
        <taxon>Bacillati</taxon>
        <taxon>Actinomycetota</taxon>
        <taxon>Thermoleophilia</taxon>
        <taxon>Solirubrobacterales</taxon>
        <taxon>Solirubrobacteraceae</taxon>
        <taxon>Solirubrobacter</taxon>
    </lineage>
</organism>
<reference evidence="3 4" key="1">
    <citation type="submission" date="2018-10" db="EMBL/GenBank/DDBJ databases">
        <title>Genomic Encyclopedia of Archaeal and Bacterial Type Strains, Phase II (KMG-II): from individual species to whole genera.</title>
        <authorList>
            <person name="Goeker M."/>
        </authorList>
    </citation>
    <scope>NUCLEOTIDE SEQUENCE [LARGE SCALE GENOMIC DNA]</scope>
    <source>
        <strain evidence="3 4">DSM 14954</strain>
    </source>
</reference>
<accession>A0A660LK00</accession>
<dbReference type="InterPro" id="IPR013211">
    <property type="entry name" value="LVIVD"/>
</dbReference>
<feature type="chain" id="PRO_5024862030" evidence="2">
    <location>
        <begin position="24"/>
        <end position="760"/>
    </location>
</feature>
<name>A0A660LK00_9ACTN</name>
<dbReference type="Pfam" id="PF08309">
    <property type="entry name" value="LVIVD"/>
    <property type="match status" value="1"/>
</dbReference>
<dbReference type="AlphaFoldDB" id="A0A660LK00"/>
<evidence type="ECO:0000313" key="4">
    <source>
        <dbReference type="Proteomes" id="UP000278962"/>
    </source>
</evidence>
<proteinExistence type="predicted"/>
<keyword evidence="2" id="KW-0732">Signal</keyword>
<comment type="caution">
    <text evidence="3">The sequence shown here is derived from an EMBL/GenBank/DDBJ whole genome shotgun (WGS) entry which is preliminary data.</text>
</comment>
<feature type="signal peptide" evidence="2">
    <location>
        <begin position="1"/>
        <end position="23"/>
    </location>
</feature>
<gene>
    <name evidence="3" type="ORF">C8N24_3615</name>
</gene>
<evidence type="ECO:0000256" key="2">
    <source>
        <dbReference type="SAM" id="SignalP"/>
    </source>
</evidence>
<dbReference type="Proteomes" id="UP000278962">
    <property type="component" value="Unassembled WGS sequence"/>
</dbReference>